<gene>
    <name evidence="5" type="ORF">EHS13_17760</name>
</gene>
<name>A0A6B8RML0_9BACL</name>
<feature type="domain" description="Nudix hydrolase" evidence="4">
    <location>
        <begin position="2"/>
        <end position="125"/>
    </location>
</feature>
<dbReference type="PRINTS" id="PR00502">
    <property type="entry name" value="NUDIXFAMILY"/>
</dbReference>
<proteinExistence type="inferred from homology"/>
<sequence length="142" mass="16626">MSHNLASGIVIVENEKILLVKDKHGWTLPKGSIEKGESFKETALREGNEETGFDFLIDGVAFITEYKTREYGQYLQVYYSGNILSKTNNIDPDDVIEIKFVPIIEVREYIKFRAWIIPLEYWLEQKKLRYHSFDLDVEGFEI</sequence>
<dbReference type="InterPro" id="IPR020476">
    <property type="entry name" value="Nudix_hydrolase"/>
</dbReference>
<dbReference type="KEGG" id="ppsc:EHS13_17760"/>
<dbReference type="GO" id="GO:0016787">
    <property type="term" value="F:hydrolase activity"/>
    <property type="evidence" value="ECO:0007669"/>
    <property type="project" value="UniProtKB-KW"/>
</dbReference>
<dbReference type="AlphaFoldDB" id="A0A6B8RML0"/>
<evidence type="ECO:0000256" key="2">
    <source>
        <dbReference type="ARBA" id="ARBA00022801"/>
    </source>
</evidence>
<dbReference type="Proteomes" id="UP000426246">
    <property type="component" value="Chromosome"/>
</dbReference>
<evidence type="ECO:0000313" key="6">
    <source>
        <dbReference type="Proteomes" id="UP000426246"/>
    </source>
</evidence>
<dbReference type="InterPro" id="IPR020084">
    <property type="entry name" value="NUDIX_hydrolase_CS"/>
</dbReference>
<dbReference type="PANTHER" id="PTHR43736:SF1">
    <property type="entry name" value="DIHYDRONEOPTERIN TRIPHOSPHATE DIPHOSPHATASE"/>
    <property type="match status" value="1"/>
</dbReference>
<dbReference type="RefSeq" id="WP_155701660.1">
    <property type="nucleotide sequence ID" value="NZ_CP034235.1"/>
</dbReference>
<dbReference type="PROSITE" id="PS00893">
    <property type="entry name" value="NUDIX_BOX"/>
    <property type="match status" value="1"/>
</dbReference>
<dbReference type="OrthoDB" id="511483at2"/>
<evidence type="ECO:0000256" key="3">
    <source>
        <dbReference type="RuleBase" id="RU003476"/>
    </source>
</evidence>
<organism evidence="5 6">
    <name type="scientific">Paenibacillus psychroresistens</name>
    <dbReference type="NCBI Taxonomy" id="1778678"/>
    <lineage>
        <taxon>Bacteria</taxon>
        <taxon>Bacillati</taxon>
        <taxon>Bacillota</taxon>
        <taxon>Bacilli</taxon>
        <taxon>Bacillales</taxon>
        <taxon>Paenibacillaceae</taxon>
        <taxon>Paenibacillus</taxon>
    </lineage>
</organism>
<dbReference type="SUPFAM" id="SSF55811">
    <property type="entry name" value="Nudix"/>
    <property type="match status" value="1"/>
</dbReference>
<evidence type="ECO:0000259" key="4">
    <source>
        <dbReference type="PROSITE" id="PS51462"/>
    </source>
</evidence>
<dbReference type="InterPro" id="IPR015797">
    <property type="entry name" value="NUDIX_hydrolase-like_dom_sf"/>
</dbReference>
<dbReference type="CDD" id="cd02883">
    <property type="entry name" value="NUDIX_Hydrolase"/>
    <property type="match status" value="1"/>
</dbReference>
<accession>A0A6B8RML0</accession>
<dbReference type="PANTHER" id="PTHR43736">
    <property type="entry name" value="ADP-RIBOSE PYROPHOSPHATASE"/>
    <property type="match status" value="1"/>
</dbReference>
<dbReference type="Gene3D" id="3.90.79.10">
    <property type="entry name" value="Nucleoside Triphosphate Pyrophosphohydrolase"/>
    <property type="match status" value="1"/>
</dbReference>
<keyword evidence="6" id="KW-1185">Reference proteome</keyword>
<comment type="similarity">
    <text evidence="1 3">Belongs to the Nudix hydrolase family.</text>
</comment>
<reference evidence="6" key="1">
    <citation type="submission" date="2018-11" db="EMBL/GenBank/DDBJ databases">
        <title>Complete genome sequence of Paenibacillus sp. ML311-T8.</title>
        <authorList>
            <person name="Nam Y.-D."/>
            <person name="Kang J."/>
            <person name="Chung W.-H."/>
            <person name="Park Y.S."/>
        </authorList>
    </citation>
    <scope>NUCLEOTIDE SEQUENCE [LARGE SCALE GENOMIC DNA]</scope>
    <source>
        <strain evidence="6">ML311-T8</strain>
    </source>
</reference>
<evidence type="ECO:0000313" key="5">
    <source>
        <dbReference type="EMBL" id="QGQ96588.1"/>
    </source>
</evidence>
<protein>
    <submittedName>
        <fullName evidence="5">NUDIX hydrolase</fullName>
    </submittedName>
</protein>
<dbReference type="Pfam" id="PF00293">
    <property type="entry name" value="NUDIX"/>
    <property type="match status" value="1"/>
</dbReference>
<dbReference type="InterPro" id="IPR000086">
    <property type="entry name" value="NUDIX_hydrolase_dom"/>
</dbReference>
<dbReference type="PROSITE" id="PS51462">
    <property type="entry name" value="NUDIX"/>
    <property type="match status" value="1"/>
</dbReference>
<keyword evidence="2 3" id="KW-0378">Hydrolase</keyword>
<dbReference type="EMBL" id="CP034235">
    <property type="protein sequence ID" value="QGQ96588.1"/>
    <property type="molecule type" value="Genomic_DNA"/>
</dbReference>
<evidence type="ECO:0000256" key="1">
    <source>
        <dbReference type="ARBA" id="ARBA00005582"/>
    </source>
</evidence>